<keyword evidence="1" id="KW-0812">Transmembrane</keyword>
<evidence type="ECO:0000313" key="2">
    <source>
        <dbReference type="EMBL" id="MBB6101907.1"/>
    </source>
</evidence>
<dbReference type="AlphaFoldDB" id="A0A7W9WS42"/>
<proteinExistence type="predicted"/>
<organism evidence="2 3">
    <name type="scientific">Paraburkholderia bannensis</name>
    <dbReference type="NCBI Taxonomy" id="765414"/>
    <lineage>
        <taxon>Bacteria</taxon>
        <taxon>Pseudomonadati</taxon>
        <taxon>Pseudomonadota</taxon>
        <taxon>Betaproteobacteria</taxon>
        <taxon>Burkholderiales</taxon>
        <taxon>Burkholderiaceae</taxon>
        <taxon>Paraburkholderia</taxon>
    </lineage>
</organism>
<reference evidence="2 3" key="1">
    <citation type="submission" date="2020-08" db="EMBL/GenBank/DDBJ databases">
        <title>Above-ground endophytic microbial communities from plants in different locations in the United States.</title>
        <authorList>
            <person name="Frank C."/>
        </authorList>
    </citation>
    <scope>NUCLEOTIDE SEQUENCE [LARGE SCALE GENOMIC DNA]</scope>
    <source>
        <strain evidence="2 3">WP4_2_2</strain>
    </source>
</reference>
<dbReference type="NCBIfam" id="TIGR03951">
    <property type="entry name" value="Fe_III_red_FhuF"/>
    <property type="match status" value="1"/>
</dbReference>
<keyword evidence="1" id="KW-1133">Transmembrane helix</keyword>
<evidence type="ECO:0000313" key="3">
    <source>
        <dbReference type="Proteomes" id="UP000571554"/>
    </source>
</evidence>
<sequence length="304" mass="33680">MATALNFEALLARPALAELRDYCAFDDDGQRRVPGSILLDPAAFALELQRCAARDRQAGVRVVGDASIDNDAARVSPAMMRAYASEWSIYLAGTLLYLVAVPALLVNAVPDLSLANLSFVPQGYPKSVRLARELKPVTADPADPAERYGVLLGEVFPALVTALQRTSGIAADILWVNLATRIDTVFVALAGHLPSHAQAALAQRDALLCAPLALDGVSPNPYRQAFRFQHDVHPLAPEPLRVRRNCCLRYAFDDHYKYCTTCPLLRKLPMVERDAHFERLAAYERDHDHDHGHDHDHRHDSRHE</sequence>
<accession>A0A7W9WS42</accession>
<name>A0A7W9WS42_9BURK</name>
<keyword evidence="1" id="KW-0472">Membrane</keyword>
<feature type="transmembrane region" description="Helical" evidence="1">
    <location>
        <begin position="89"/>
        <end position="109"/>
    </location>
</feature>
<dbReference type="Proteomes" id="UP000571554">
    <property type="component" value="Unassembled WGS sequence"/>
</dbReference>
<dbReference type="InterPro" id="IPR008090">
    <property type="entry name" value="Fe_iron_reduct"/>
</dbReference>
<evidence type="ECO:0000256" key="1">
    <source>
        <dbReference type="SAM" id="Phobius"/>
    </source>
</evidence>
<keyword evidence="3" id="KW-1185">Reference proteome</keyword>
<gene>
    <name evidence="2" type="ORF">F4827_001755</name>
</gene>
<dbReference type="EMBL" id="JACHBW010000004">
    <property type="protein sequence ID" value="MBB6101907.1"/>
    <property type="molecule type" value="Genomic_DNA"/>
</dbReference>
<protein>
    <submittedName>
        <fullName evidence="2">Siderophore-iron reductase FhuF</fullName>
    </submittedName>
</protein>
<comment type="caution">
    <text evidence="2">The sequence shown here is derived from an EMBL/GenBank/DDBJ whole genome shotgun (WGS) entry which is preliminary data.</text>
</comment>
<dbReference type="RefSeq" id="WP_183723574.1">
    <property type="nucleotide sequence ID" value="NZ_JACHBW010000004.1"/>
</dbReference>